<comment type="caution">
    <text evidence="1">The sequence shown here is derived from an EMBL/GenBank/DDBJ whole genome shotgun (WGS) entry which is preliminary data.</text>
</comment>
<sequence length="211" mass="24594">MKLTDSFDDVVVLNGKEIPVDVSFDVVLRAFELGEDETYHNAEKWDIMAEMFAANHEDYEQMSLHEKVIFAQAVIQNFIGEEKEEQTEDEEQETAFQEKYYDFNQDANFIYASFLFDYNIDLIDQQGRLHWRKFKALLNGLSEKTKFREVVGIRTQKITRDMSRDQVENLRRLKRVYALKAKSAEEVAAQIKAMDSKADAVASRLRRKGGT</sequence>
<dbReference type="OrthoDB" id="1758052at2"/>
<dbReference type="Pfam" id="PF06854">
    <property type="entry name" value="Phage_Gp15"/>
    <property type="match status" value="1"/>
</dbReference>
<proteinExistence type="predicted"/>
<evidence type="ECO:0000313" key="2">
    <source>
        <dbReference type="Proteomes" id="UP000228754"/>
    </source>
</evidence>
<gene>
    <name evidence="1" type="ORF">CEY02_19520</name>
</gene>
<protein>
    <recommendedName>
        <fullName evidence="3">Bacteriophage Gp15 protein</fullName>
    </recommendedName>
</protein>
<dbReference type="AlphaFoldDB" id="A0A2A5IK60"/>
<accession>A0A2A5IK60</accession>
<dbReference type="Proteomes" id="UP000228754">
    <property type="component" value="Unassembled WGS sequence"/>
</dbReference>
<name>A0A2A5IK60_BACPU</name>
<dbReference type="InterPro" id="IPR009660">
    <property type="entry name" value="Phage_A500_Gp15"/>
</dbReference>
<evidence type="ECO:0008006" key="3">
    <source>
        <dbReference type="Google" id="ProtNLM"/>
    </source>
</evidence>
<evidence type="ECO:0000313" key="1">
    <source>
        <dbReference type="EMBL" id="PCK17718.1"/>
    </source>
</evidence>
<reference evidence="1 2" key="1">
    <citation type="submission" date="2017-06" db="EMBL/GenBank/DDBJ databases">
        <title>Draft Genome Sequence of Bacillus sp Strain 36R Isolated from saline sediment at Atanasia, Sonora, Mexico.</title>
        <authorList>
            <person name="Sanchez Diaz R."/>
            <person name="Quiroz Macias M.E."/>
            <person name="Ibarra Gamez J.C."/>
            <person name="Enciso Ibarra J."/>
            <person name="Gomez Gil B."/>
            <person name="Galaviz Silva L."/>
        </authorList>
    </citation>
    <scope>NUCLEOTIDE SEQUENCE [LARGE SCALE GENOMIC DNA]</scope>
    <source>
        <strain evidence="1 2">36R_ATNSAL</strain>
    </source>
</reference>
<organism evidence="1 2">
    <name type="scientific">Bacillus pumilus</name>
    <name type="common">Bacillus mesentericus</name>
    <dbReference type="NCBI Taxonomy" id="1408"/>
    <lineage>
        <taxon>Bacteria</taxon>
        <taxon>Bacillati</taxon>
        <taxon>Bacillota</taxon>
        <taxon>Bacilli</taxon>
        <taxon>Bacillales</taxon>
        <taxon>Bacillaceae</taxon>
        <taxon>Bacillus</taxon>
    </lineage>
</organism>
<dbReference type="EMBL" id="NKHG01000134">
    <property type="protein sequence ID" value="PCK17718.1"/>
    <property type="molecule type" value="Genomic_DNA"/>
</dbReference>